<reference evidence="1" key="1">
    <citation type="journal article" date="2020" name="mSystems">
        <title>Genome- and Community-Level Interaction Insights into Carbon Utilization and Element Cycling Functions of Hydrothermarchaeota in Hydrothermal Sediment.</title>
        <authorList>
            <person name="Zhou Z."/>
            <person name="Liu Y."/>
            <person name="Xu W."/>
            <person name="Pan J."/>
            <person name="Luo Z.H."/>
            <person name="Li M."/>
        </authorList>
    </citation>
    <scope>NUCLEOTIDE SEQUENCE [LARGE SCALE GENOMIC DNA]</scope>
    <source>
        <strain evidence="1">SpSt-16</strain>
    </source>
</reference>
<name>A0A7C2V9G1_9CREN</name>
<evidence type="ECO:0000313" key="1">
    <source>
        <dbReference type="EMBL" id="HEW53250.1"/>
    </source>
</evidence>
<protein>
    <submittedName>
        <fullName evidence="1">Uncharacterized protein</fullName>
    </submittedName>
</protein>
<sequence length="88" mass="9849">MKKLRISRCREVKQSLPIPLSRHIVAPYAICKDLEGVDPSSIPNDIVETAREKGYAIINPQSAQQLLGLEIGEDEYIKIFLEDLVTNG</sequence>
<proteinExistence type="predicted"/>
<organism evidence="1">
    <name type="scientific">Ignisphaera aggregans</name>
    <dbReference type="NCBI Taxonomy" id="334771"/>
    <lineage>
        <taxon>Archaea</taxon>
        <taxon>Thermoproteota</taxon>
        <taxon>Thermoprotei</taxon>
        <taxon>Desulfurococcales</taxon>
        <taxon>Desulfurococcaceae</taxon>
        <taxon>Ignisphaera</taxon>
    </lineage>
</organism>
<accession>A0A7C2V9G1</accession>
<comment type="caution">
    <text evidence="1">The sequence shown here is derived from an EMBL/GenBank/DDBJ whole genome shotgun (WGS) entry which is preliminary data.</text>
</comment>
<gene>
    <name evidence="1" type="ORF">ENO77_03695</name>
</gene>
<dbReference type="EMBL" id="DSGT01000009">
    <property type="protein sequence ID" value="HEW53250.1"/>
    <property type="molecule type" value="Genomic_DNA"/>
</dbReference>
<dbReference type="AlphaFoldDB" id="A0A7C2V9G1"/>